<dbReference type="InterPro" id="IPR012340">
    <property type="entry name" value="NA-bd_OB-fold"/>
</dbReference>
<organism evidence="4 5">
    <name type="scientific">Rariglobus hedericola</name>
    <dbReference type="NCBI Taxonomy" id="2597822"/>
    <lineage>
        <taxon>Bacteria</taxon>
        <taxon>Pseudomonadati</taxon>
        <taxon>Verrucomicrobiota</taxon>
        <taxon>Opitutia</taxon>
        <taxon>Opitutales</taxon>
        <taxon>Opitutaceae</taxon>
        <taxon>Rariglobus</taxon>
    </lineage>
</organism>
<dbReference type="InterPro" id="IPR014464">
    <property type="entry name" value="CvfB_fam"/>
</dbReference>
<accession>A0A556QMG3</accession>
<dbReference type="InterPro" id="IPR040764">
    <property type="entry name" value="CvfB_WH"/>
</dbReference>
<feature type="domain" description="Conserved virulence factor B first S1" evidence="2">
    <location>
        <begin position="4"/>
        <end position="63"/>
    </location>
</feature>
<name>A0A556QMG3_9BACT</name>
<proteinExistence type="inferred from homology"/>
<comment type="caution">
    <text evidence="4">The sequence shown here is derived from an EMBL/GenBank/DDBJ whole genome shotgun (WGS) entry which is preliminary data.</text>
</comment>
<comment type="similarity">
    <text evidence="1">Belongs to the CvfB family.</text>
</comment>
<dbReference type="AlphaFoldDB" id="A0A556QMG3"/>
<reference evidence="4 5" key="1">
    <citation type="submission" date="2019-07" db="EMBL/GenBank/DDBJ databases">
        <title>Description of 53C-WASEF.</title>
        <authorList>
            <person name="Pitt A."/>
            <person name="Hahn M.W."/>
        </authorList>
    </citation>
    <scope>NUCLEOTIDE SEQUENCE [LARGE SCALE GENOMIC DNA]</scope>
    <source>
        <strain evidence="4 5">53C-WASEF</strain>
    </source>
</reference>
<evidence type="ECO:0000313" key="4">
    <source>
        <dbReference type="EMBL" id="TSJ77813.1"/>
    </source>
</evidence>
<dbReference type="Pfam" id="PF17783">
    <property type="entry name" value="WHD_CvfB"/>
    <property type="match status" value="1"/>
</dbReference>
<feature type="domain" description="Conserved virulence factor B first S1" evidence="2">
    <location>
        <begin position="71"/>
        <end position="132"/>
    </location>
</feature>
<dbReference type="PANTHER" id="PTHR37296">
    <property type="entry name" value="CONSERVED VIRULENCE FACTOR B"/>
    <property type="match status" value="1"/>
</dbReference>
<dbReference type="InterPro" id="IPR039566">
    <property type="entry name" value="CvfB_S1_st"/>
</dbReference>
<dbReference type="OrthoDB" id="9801597at2"/>
<dbReference type="PANTHER" id="PTHR37296:SF1">
    <property type="entry name" value="CONSERVED VIRULENCE FACTOR B"/>
    <property type="match status" value="1"/>
</dbReference>
<dbReference type="Gene3D" id="2.40.50.140">
    <property type="entry name" value="Nucleic acid-binding proteins"/>
    <property type="match status" value="1"/>
</dbReference>
<dbReference type="InterPro" id="IPR036388">
    <property type="entry name" value="WH-like_DNA-bd_sf"/>
</dbReference>
<dbReference type="RefSeq" id="WP_144228155.1">
    <property type="nucleotide sequence ID" value="NZ_CBCRVV010000001.1"/>
</dbReference>
<dbReference type="PIRSF" id="PIRSF012524">
    <property type="entry name" value="YitL_S1"/>
    <property type="match status" value="1"/>
</dbReference>
<dbReference type="Proteomes" id="UP000315648">
    <property type="component" value="Unassembled WGS sequence"/>
</dbReference>
<evidence type="ECO:0000256" key="1">
    <source>
        <dbReference type="PIRNR" id="PIRNR012524"/>
    </source>
</evidence>
<evidence type="ECO:0000259" key="2">
    <source>
        <dbReference type="Pfam" id="PF13509"/>
    </source>
</evidence>
<keyword evidence="5" id="KW-1185">Reference proteome</keyword>
<gene>
    <name evidence="4" type="ORF">FPL22_00470</name>
</gene>
<sequence length="287" mass="31631">MAIIGKRNQLTVLKSAPPGFYLDGGPHGELLLPGALIPEGAKVGDTLDVFLYRDSEDRLVTTTEIPHAQVGEFAYLRVVSVAPRIGVFLDWGLSKDLLLPIREIKQEGVQQGDWLVVYVYLDAKTDRIVASMRVKRHLSTTLPAYAEGQQVNLLVTGETPLGYNAIVENAHFGLLYHNDISTPLGIGLRIDGFVRAVRDDGKIDLSLDRAGHQRIDVNTEVVFDALKKAGGRLPFHDDSTPEEIRAAFGLSKKAFKQAIGSLFKERRIMITKHGIRIADTQPKSVSK</sequence>
<evidence type="ECO:0000259" key="3">
    <source>
        <dbReference type="Pfam" id="PF17783"/>
    </source>
</evidence>
<evidence type="ECO:0000313" key="5">
    <source>
        <dbReference type="Proteomes" id="UP000315648"/>
    </source>
</evidence>
<protein>
    <submittedName>
        <fullName evidence="4">GntR family transcriptional regulator</fullName>
    </submittedName>
</protein>
<dbReference type="Gene3D" id="1.10.10.10">
    <property type="entry name" value="Winged helix-like DNA-binding domain superfamily/Winged helix DNA-binding domain"/>
    <property type="match status" value="1"/>
</dbReference>
<dbReference type="EMBL" id="VMBG01000001">
    <property type="protein sequence ID" value="TSJ77813.1"/>
    <property type="molecule type" value="Genomic_DNA"/>
</dbReference>
<dbReference type="Pfam" id="PF13509">
    <property type="entry name" value="S1_2"/>
    <property type="match status" value="2"/>
</dbReference>
<feature type="domain" description="Conserved virulence factor B-like winged helix" evidence="3">
    <location>
        <begin position="221"/>
        <end position="276"/>
    </location>
</feature>